<evidence type="ECO:0000313" key="2">
    <source>
        <dbReference type="Proteomes" id="UP000004221"/>
    </source>
</evidence>
<dbReference type="GO" id="GO:0016787">
    <property type="term" value="F:hydrolase activity"/>
    <property type="evidence" value="ECO:0007669"/>
    <property type="project" value="UniProtKB-KW"/>
</dbReference>
<dbReference type="PANTHER" id="PTHR39189">
    <property type="entry name" value="UPF0173 METAL-DEPENDENT HYDROLASE YTKL"/>
    <property type="match status" value="1"/>
</dbReference>
<name>I4EEX3_9BACT</name>
<dbReference type="Pfam" id="PF13483">
    <property type="entry name" value="Lactamase_B_3"/>
    <property type="match status" value="1"/>
</dbReference>
<sequence length="212" mass="23551">MPEIKWLGHGCFRIRGREAVILMDPVPPESGYTMARQQADIVTFSHAEDAEGPVLDQLQPGFRAVTGPGEYEIREVFITGIRTHAKSGAAEPRGYNTVYVVEFEDLVFCHLGDLDHALTEEQAESLNQIDILFIPVGGPPTLNAVQAVEVIGQLEPSVVIPMQFRTAEGDHQRETLERFLKEMGVDESEPVDRFSVKKSDLGESMRVVVLHP</sequence>
<dbReference type="Proteomes" id="UP000004221">
    <property type="component" value="Unassembled WGS sequence"/>
</dbReference>
<gene>
    <name evidence="1" type="ORF">NITHO_2060008</name>
</gene>
<keyword evidence="1" id="KW-0378">Hydrolase</keyword>
<evidence type="ECO:0000313" key="1">
    <source>
        <dbReference type="EMBL" id="CCF83235.1"/>
    </source>
</evidence>
<dbReference type="RefSeq" id="WP_008476196.1">
    <property type="nucleotide sequence ID" value="NZ_CAGS01000120.1"/>
</dbReference>
<dbReference type="PANTHER" id="PTHR39189:SF1">
    <property type="entry name" value="UPF0173 METAL-DEPENDENT HYDROLASE YTKL"/>
    <property type="match status" value="1"/>
</dbReference>
<dbReference type="InterPro" id="IPR036866">
    <property type="entry name" value="RibonucZ/Hydroxyglut_hydro"/>
</dbReference>
<proteinExistence type="predicted"/>
<reference evidence="1 2" key="1">
    <citation type="journal article" date="2012" name="ISME J.">
        <title>Nitrification expanded: discovery, physiology and genomics of a nitrite-oxidizing bacterium from the phylum Chloroflexi.</title>
        <authorList>
            <person name="Sorokin D.Y."/>
            <person name="Lucker S."/>
            <person name="Vejmelkova D."/>
            <person name="Kostrikina N.A."/>
            <person name="Kleerebezem R."/>
            <person name="Rijpstra W.I."/>
            <person name="Damste J.S."/>
            <person name="Le Paslier D."/>
            <person name="Muyzer G."/>
            <person name="Wagner M."/>
            <person name="van Loosdrecht M.C."/>
            <person name="Daims H."/>
        </authorList>
    </citation>
    <scope>NUCLEOTIDE SEQUENCE [LARGE SCALE GENOMIC DNA]</scope>
    <source>
        <strain evidence="2">none</strain>
    </source>
</reference>
<organism evidence="1 2">
    <name type="scientific">Nitrolancea hollandica Lb</name>
    <dbReference type="NCBI Taxonomy" id="1129897"/>
    <lineage>
        <taxon>Bacteria</taxon>
        <taxon>Pseudomonadati</taxon>
        <taxon>Thermomicrobiota</taxon>
        <taxon>Thermomicrobia</taxon>
        <taxon>Sphaerobacterales</taxon>
        <taxon>Sphaerobacterineae</taxon>
        <taxon>Sphaerobacteraceae</taxon>
        <taxon>Nitrolancea</taxon>
    </lineage>
</organism>
<dbReference type="OrthoDB" id="9789133at2"/>
<dbReference type="SUPFAM" id="SSF56281">
    <property type="entry name" value="Metallo-hydrolase/oxidoreductase"/>
    <property type="match status" value="1"/>
</dbReference>
<keyword evidence="2" id="KW-1185">Reference proteome</keyword>
<dbReference type="Gene3D" id="3.60.15.10">
    <property type="entry name" value="Ribonuclease Z/Hydroxyacylglutathione hydrolase-like"/>
    <property type="match status" value="1"/>
</dbReference>
<accession>I4EEX3</accession>
<comment type="caution">
    <text evidence="1">The sequence shown here is derived from an EMBL/GenBank/DDBJ whole genome shotgun (WGS) entry which is preliminary data.</text>
</comment>
<dbReference type="AlphaFoldDB" id="I4EEX3"/>
<protein>
    <submittedName>
        <fullName evidence="1">Zn-dependent hydrolase of the beta-lactamase fold-like protein</fullName>
    </submittedName>
</protein>
<dbReference type="EMBL" id="CAGS01000120">
    <property type="protein sequence ID" value="CCF83235.1"/>
    <property type="molecule type" value="Genomic_DNA"/>
</dbReference>